<name>A0A9Q5I0Z6_SANBA</name>
<dbReference type="SMART" id="SM00512">
    <property type="entry name" value="Skp1"/>
    <property type="match status" value="1"/>
</dbReference>
<dbReference type="GO" id="GO:0005634">
    <property type="term" value="C:nucleus"/>
    <property type="evidence" value="ECO:0007669"/>
    <property type="project" value="UniProtKB-SubCell"/>
</dbReference>
<dbReference type="Gene3D" id="3.30.710.10">
    <property type="entry name" value="Potassium Channel Kv1.1, Chain A"/>
    <property type="match status" value="1"/>
</dbReference>
<comment type="similarity">
    <text evidence="2">Belongs to the SKP1 family.</text>
</comment>
<evidence type="ECO:0000256" key="3">
    <source>
        <dbReference type="ARBA" id="ARBA00021347"/>
    </source>
</evidence>
<dbReference type="EMBL" id="LNZH02000155">
    <property type="protein sequence ID" value="OCB89480.1"/>
    <property type="molecule type" value="Genomic_DNA"/>
</dbReference>
<dbReference type="PANTHER" id="PTHR20648">
    <property type="entry name" value="ELONGIN-C"/>
    <property type="match status" value="1"/>
</dbReference>
<dbReference type="InterPro" id="IPR039948">
    <property type="entry name" value="ELC1"/>
</dbReference>
<dbReference type="InterPro" id="IPR001232">
    <property type="entry name" value="SKP1-like"/>
</dbReference>
<sequence>MSKDNVEQLKKNDWVKIVSCDGFSFVVRREVAFGSGHLKGMLDSSDGGGFEEAMSDGGGFEEAMSGICHVSERGIIVEKLLEYLVYKKLYDNSQNPKDVPDFQERIIPEIALELLVAADYYDA</sequence>
<dbReference type="FunFam" id="3.30.710.10:FF:000035">
    <property type="entry name" value="Elongin C transcription elongation factor"/>
    <property type="match status" value="1"/>
</dbReference>
<keyword evidence="4" id="KW-0539">Nucleus</keyword>
<comment type="subcellular location">
    <subcellularLocation>
        <location evidence="1">Nucleus</location>
    </subcellularLocation>
</comment>
<comment type="caution">
    <text evidence="5">The sequence shown here is derived from an EMBL/GenBank/DDBJ whole genome shotgun (WGS) entry which is preliminary data.</text>
</comment>
<dbReference type="OrthoDB" id="249087at2759"/>
<dbReference type="InterPro" id="IPR011333">
    <property type="entry name" value="SKP1/BTB/POZ_sf"/>
</dbReference>
<accession>A0A9Q5I0Z6</accession>
<dbReference type="Proteomes" id="UP000757232">
    <property type="component" value="Unassembled WGS sequence"/>
</dbReference>
<proteinExistence type="inferred from homology"/>
<evidence type="ECO:0000256" key="1">
    <source>
        <dbReference type="ARBA" id="ARBA00004123"/>
    </source>
</evidence>
<reference evidence="5" key="1">
    <citation type="submission" date="2016-06" db="EMBL/GenBank/DDBJ databases">
        <title>Draft Genome sequence of the fungus Inonotus baumii.</title>
        <authorList>
            <person name="Zhu H."/>
            <person name="Lin W."/>
        </authorList>
    </citation>
    <scope>NUCLEOTIDE SEQUENCE</scope>
    <source>
        <strain evidence="5">821</strain>
    </source>
</reference>
<evidence type="ECO:0000313" key="6">
    <source>
        <dbReference type="Proteomes" id="UP000757232"/>
    </source>
</evidence>
<protein>
    <recommendedName>
        <fullName evidence="3">Elongin-C</fullName>
    </recommendedName>
</protein>
<evidence type="ECO:0000256" key="4">
    <source>
        <dbReference type="ARBA" id="ARBA00023242"/>
    </source>
</evidence>
<keyword evidence="6" id="KW-1185">Reference proteome</keyword>
<evidence type="ECO:0000313" key="5">
    <source>
        <dbReference type="EMBL" id="OCB89480.1"/>
    </source>
</evidence>
<gene>
    <name evidence="5" type="ORF">A7U60_g3370</name>
</gene>
<dbReference type="GO" id="GO:0006511">
    <property type="term" value="P:ubiquitin-dependent protein catabolic process"/>
    <property type="evidence" value="ECO:0007669"/>
    <property type="project" value="InterPro"/>
</dbReference>
<dbReference type="AlphaFoldDB" id="A0A9Q5I0Z6"/>
<evidence type="ECO:0000256" key="2">
    <source>
        <dbReference type="ARBA" id="ARBA00009993"/>
    </source>
</evidence>
<organism evidence="5 6">
    <name type="scientific">Sanghuangporus baumii</name>
    <name type="common">Phellinus baumii</name>
    <dbReference type="NCBI Taxonomy" id="108892"/>
    <lineage>
        <taxon>Eukaryota</taxon>
        <taxon>Fungi</taxon>
        <taxon>Dikarya</taxon>
        <taxon>Basidiomycota</taxon>
        <taxon>Agaricomycotina</taxon>
        <taxon>Agaricomycetes</taxon>
        <taxon>Hymenochaetales</taxon>
        <taxon>Hymenochaetaceae</taxon>
        <taxon>Sanghuangporus</taxon>
    </lineage>
</organism>
<dbReference type="SUPFAM" id="SSF54695">
    <property type="entry name" value="POZ domain"/>
    <property type="match status" value="1"/>
</dbReference>